<dbReference type="Proteomes" id="UP000494206">
    <property type="component" value="Unassembled WGS sequence"/>
</dbReference>
<feature type="transmembrane region" description="Helical" evidence="2">
    <location>
        <begin position="111"/>
        <end position="130"/>
    </location>
</feature>
<feature type="transmembrane region" description="Helical" evidence="2">
    <location>
        <begin position="578"/>
        <end position="597"/>
    </location>
</feature>
<feature type="transmembrane region" description="Helical" evidence="2">
    <location>
        <begin position="437"/>
        <end position="454"/>
    </location>
</feature>
<dbReference type="AlphaFoldDB" id="A0A8S1ERX2"/>
<feature type="region of interest" description="Disordered" evidence="1">
    <location>
        <begin position="14"/>
        <end position="57"/>
    </location>
</feature>
<dbReference type="EMBL" id="CADEPM010000005">
    <property type="protein sequence ID" value="CAB3406397.1"/>
    <property type="molecule type" value="Genomic_DNA"/>
</dbReference>
<feature type="transmembrane region" description="Helical" evidence="2">
    <location>
        <begin position="165"/>
        <end position="187"/>
    </location>
</feature>
<feature type="region of interest" description="Disordered" evidence="1">
    <location>
        <begin position="307"/>
        <end position="334"/>
    </location>
</feature>
<feature type="transmembrane region" description="Helical" evidence="2">
    <location>
        <begin position="142"/>
        <end position="159"/>
    </location>
</feature>
<feature type="transmembrane region" description="Helical" evidence="2">
    <location>
        <begin position="86"/>
        <end position="105"/>
    </location>
</feature>
<comment type="caution">
    <text evidence="3">The sequence shown here is derived from an EMBL/GenBank/DDBJ whole genome shotgun (WGS) entry which is preliminary data.</text>
</comment>
<feature type="transmembrane region" description="Helical" evidence="2">
    <location>
        <begin position="466"/>
        <end position="483"/>
    </location>
</feature>
<feature type="transmembrane region" description="Helical" evidence="2">
    <location>
        <begin position="547"/>
        <end position="566"/>
    </location>
</feature>
<organism evidence="3 4">
    <name type="scientific">Caenorhabditis bovis</name>
    <dbReference type="NCBI Taxonomy" id="2654633"/>
    <lineage>
        <taxon>Eukaryota</taxon>
        <taxon>Metazoa</taxon>
        <taxon>Ecdysozoa</taxon>
        <taxon>Nematoda</taxon>
        <taxon>Chromadorea</taxon>
        <taxon>Rhabditida</taxon>
        <taxon>Rhabditina</taxon>
        <taxon>Rhabditomorpha</taxon>
        <taxon>Rhabditoidea</taxon>
        <taxon>Rhabditidae</taxon>
        <taxon>Peloderinae</taxon>
        <taxon>Caenorhabditis</taxon>
    </lineage>
</organism>
<name>A0A8S1ERX2_9PELO</name>
<feature type="transmembrane region" description="Helical" evidence="2">
    <location>
        <begin position="490"/>
        <end position="508"/>
    </location>
</feature>
<feature type="transmembrane region" description="Helical" evidence="2">
    <location>
        <begin position="514"/>
        <end position="535"/>
    </location>
</feature>
<keyword evidence="2" id="KW-1133">Transmembrane helix</keyword>
<keyword evidence="2" id="KW-0812">Transmembrane</keyword>
<dbReference type="OrthoDB" id="5832016at2759"/>
<evidence type="ECO:0000313" key="3">
    <source>
        <dbReference type="EMBL" id="CAB3406397.1"/>
    </source>
</evidence>
<protein>
    <submittedName>
        <fullName evidence="3">Uncharacterized protein</fullName>
    </submittedName>
</protein>
<feature type="transmembrane region" description="Helical" evidence="2">
    <location>
        <begin position="194"/>
        <end position="212"/>
    </location>
</feature>
<proteinExistence type="predicted"/>
<reference evidence="3 4" key="1">
    <citation type="submission" date="2020-04" db="EMBL/GenBank/DDBJ databases">
        <authorList>
            <person name="Laetsch R D."/>
            <person name="Stevens L."/>
            <person name="Kumar S."/>
            <person name="Blaxter L. M."/>
        </authorList>
    </citation>
    <scope>NUCLEOTIDE SEQUENCE [LARGE SCALE GENOMIC DNA]</scope>
</reference>
<keyword evidence="2" id="KW-0472">Membrane</keyword>
<gene>
    <name evidence="3" type="ORF">CBOVIS_LOCUS8473</name>
</gene>
<sequence>MSFHDDSHILSQLGILDSNERSPKRDSQEGAGANEKQKFVDVRLNPGESDSDEDSDTLFDRNNLLSARRQNSSLLRRGSENITMRYIITCLLFIAAGMVSLPGTFSSCSAQHTVLSCFWICAGMLFGSYSAKFSAFRGNLQVFLIISLAILIINTYLIFNASLFFAARGVFIGNVLYGGALSWFGIWRKQPRKILMLILLFSMGSMVAMIIHSSSFPEATSNIADMGLVSRSIQAHRFKRDNDEKELLPFAAAENVTEVSNTTETINIKKPEVATGNVQKVKTKTEENAEKELEIVEKLKTVMANTTTSTTTTTSSTTTTTTTTTTSTTTTTTTTTLPPITTTSVVYPIDVKTRQTETNRVLPSSDASDCPSADILLSGSTKILEDSSEAIVKTFSICVFGLFTICFAFCCFPCTVRIDSKIKKLENDSTVGLRMRLRLTIAAIQTILGFLQLFGEKTQETIQSDHIILCVSTVASSIVLVGMCERSGTIFAMFSSFAVLAIGELWIFVNASSIFGLSLAVVGTHTLWITIFLTIEIFLQIRSTVQLAYFLIAWITGRILACFFAMESSLMNVEKTMMFLVTTSAGILLLNASRHLLKAKRLKEILDNSSAPIPNGASRGEGEYISLTAQDLEEDEDFDEDVETDRNSMDLDYELEQLGLEPVGAGSSRA</sequence>
<accession>A0A8S1ERX2</accession>
<evidence type="ECO:0000256" key="2">
    <source>
        <dbReference type="SAM" id="Phobius"/>
    </source>
</evidence>
<evidence type="ECO:0000313" key="4">
    <source>
        <dbReference type="Proteomes" id="UP000494206"/>
    </source>
</evidence>
<evidence type="ECO:0000256" key="1">
    <source>
        <dbReference type="SAM" id="MobiDB-lite"/>
    </source>
</evidence>
<keyword evidence="4" id="KW-1185">Reference proteome</keyword>
<feature type="compositionally biased region" description="Basic and acidic residues" evidence="1">
    <location>
        <begin position="18"/>
        <end position="28"/>
    </location>
</feature>
<feature type="transmembrane region" description="Helical" evidence="2">
    <location>
        <begin position="394"/>
        <end position="416"/>
    </location>
</feature>